<evidence type="ECO:0000259" key="3">
    <source>
        <dbReference type="Pfam" id="PF13529"/>
    </source>
</evidence>
<feature type="domain" description="Peptidase C39-like" evidence="3">
    <location>
        <begin position="120"/>
        <end position="260"/>
    </location>
</feature>
<organism evidence="4 5">
    <name type="scientific">Paenibacillus xanthanilyticus</name>
    <dbReference type="NCBI Taxonomy" id="1783531"/>
    <lineage>
        <taxon>Bacteria</taxon>
        <taxon>Bacillati</taxon>
        <taxon>Bacillota</taxon>
        <taxon>Bacilli</taxon>
        <taxon>Bacillales</taxon>
        <taxon>Paenibacillaceae</taxon>
        <taxon>Paenibacillus</taxon>
    </lineage>
</organism>
<protein>
    <submittedName>
        <fullName evidence="4">C39 family peptidase</fullName>
    </submittedName>
</protein>
<dbReference type="SUPFAM" id="SSF47090">
    <property type="entry name" value="PGBD-like"/>
    <property type="match status" value="1"/>
</dbReference>
<gene>
    <name evidence="4" type="ORF">ACFOZ8_18875</name>
</gene>
<dbReference type="EMBL" id="JBHSAM010000028">
    <property type="protein sequence ID" value="MFC4101713.1"/>
    <property type="molecule type" value="Genomic_DNA"/>
</dbReference>
<evidence type="ECO:0000259" key="2">
    <source>
        <dbReference type="Pfam" id="PF01471"/>
    </source>
</evidence>
<accession>A0ABV8K6P9</accession>
<dbReference type="InterPro" id="IPR002477">
    <property type="entry name" value="Peptidoglycan-bd-like"/>
</dbReference>
<name>A0ABV8K6P9_9BACL</name>
<dbReference type="InterPro" id="IPR039564">
    <property type="entry name" value="Peptidase_C39-like"/>
</dbReference>
<evidence type="ECO:0000313" key="4">
    <source>
        <dbReference type="EMBL" id="MFC4101713.1"/>
    </source>
</evidence>
<evidence type="ECO:0000313" key="5">
    <source>
        <dbReference type="Proteomes" id="UP001595715"/>
    </source>
</evidence>
<feature type="region of interest" description="Disordered" evidence="1">
    <location>
        <begin position="90"/>
        <end position="122"/>
    </location>
</feature>
<reference evidence="5" key="1">
    <citation type="journal article" date="2019" name="Int. J. Syst. Evol. Microbiol.">
        <title>The Global Catalogue of Microorganisms (GCM) 10K type strain sequencing project: providing services to taxonomists for standard genome sequencing and annotation.</title>
        <authorList>
            <consortium name="The Broad Institute Genomics Platform"/>
            <consortium name="The Broad Institute Genome Sequencing Center for Infectious Disease"/>
            <person name="Wu L."/>
            <person name="Ma J."/>
        </authorList>
    </citation>
    <scope>NUCLEOTIDE SEQUENCE [LARGE SCALE GENOMIC DNA]</scope>
    <source>
        <strain evidence="5">IBRC-M 10987</strain>
    </source>
</reference>
<keyword evidence="5" id="KW-1185">Reference proteome</keyword>
<dbReference type="InterPro" id="IPR036366">
    <property type="entry name" value="PGBDSf"/>
</dbReference>
<dbReference type="Pfam" id="PF01471">
    <property type="entry name" value="PG_binding_1"/>
    <property type="match status" value="1"/>
</dbReference>
<dbReference type="Gene3D" id="3.90.70.10">
    <property type="entry name" value="Cysteine proteinases"/>
    <property type="match status" value="1"/>
</dbReference>
<dbReference type="Pfam" id="PF13529">
    <property type="entry name" value="Peptidase_C39_2"/>
    <property type="match status" value="1"/>
</dbReference>
<dbReference type="Proteomes" id="UP001595715">
    <property type="component" value="Unassembled WGS sequence"/>
</dbReference>
<feature type="domain" description="Peptidoglycan binding-like" evidence="2">
    <location>
        <begin position="22"/>
        <end position="72"/>
    </location>
</feature>
<dbReference type="InterPro" id="IPR036365">
    <property type="entry name" value="PGBD-like_sf"/>
</dbReference>
<proteinExistence type="predicted"/>
<sequence>MSTAKLPPLDGVLSLAPATPSPHVKRMQLRLIELGYRAEGGKPLTADGKFGPNTLLAVNRFKTRNKLGNDGAAAGKIGPQSWKTLFADGAIPEEGGRPSPPAIPSGPKNPDKSPSPKPVYYSQEDPRWRHVLYSNYGNAKQTIGTSGCGPTCFAMAVSSLTGKPLLPPDAARYAMEQGFRTRDNGTSWGYFGHASAAYGLGCRQTASLDEVMQAFGARKAATLVIASMRPGHFTQDGHYIVLHGMIAGDSGVRFRVFDPNQDNRR</sequence>
<dbReference type="RefSeq" id="WP_377720312.1">
    <property type="nucleotide sequence ID" value="NZ_JBHSAM010000028.1"/>
</dbReference>
<dbReference type="Gene3D" id="1.10.101.10">
    <property type="entry name" value="PGBD-like superfamily/PGBD"/>
    <property type="match status" value="1"/>
</dbReference>
<comment type="caution">
    <text evidence="4">The sequence shown here is derived from an EMBL/GenBank/DDBJ whole genome shotgun (WGS) entry which is preliminary data.</text>
</comment>
<evidence type="ECO:0000256" key="1">
    <source>
        <dbReference type="SAM" id="MobiDB-lite"/>
    </source>
</evidence>